<evidence type="ECO:0000256" key="3">
    <source>
        <dbReference type="ARBA" id="ARBA00022723"/>
    </source>
</evidence>
<dbReference type="InterPro" id="IPR010208">
    <property type="entry name" value="Ion_transpt_RnfC/RsxC"/>
</dbReference>
<evidence type="ECO:0000256" key="7">
    <source>
        <dbReference type="ARBA" id="ARBA00023014"/>
    </source>
</evidence>
<keyword evidence="3 8" id="KW-0479">Metal-binding</keyword>
<dbReference type="Proteomes" id="UP000029585">
    <property type="component" value="Unassembled WGS sequence"/>
</dbReference>
<evidence type="ECO:0000256" key="4">
    <source>
        <dbReference type="ARBA" id="ARBA00022737"/>
    </source>
</evidence>
<dbReference type="Pfam" id="PF13375">
    <property type="entry name" value="RnfC_N"/>
    <property type="match status" value="1"/>
</dbReference>
<keyword evidence="5 8" id="KW-0249">Electron transport</keyword>
<comment type="similarity">
    <text evidence="8">Belongs to the 4Fe4S bacterial-type ferredoxin family. RnfC subfamily.</text>
</comment>
<evidence type="ECO:0000256" key="8">
    <source>
        <dbReference type="HAMAP-Rule" id="MF_00461"/>
    </source>
</evidence>
<dbReference type="InterPro" id="IPR037225">
    <property type="entry name" value="Nuo51_FMN-bd_sf"/>
</dbReference>
<accession>A0A096CNC5</accession>
<evidence type="ECO:0000256" key="6">
    <source>
        <dbReference type="ARBA" id="ARBA00023004"/>
    </source>
</evidence>
<dbReference type="RefSeq" id="WP_044939797.1">
    <property type="nucleotide sequence ID" value="NZ_KN174162.1"/>
</dbReference>
<feature type="binding site" evidence="8">
    <location>
        <position position="373"/>
    </location>
    <ligand>
        <name>[4Fe-4S] cluster</name>
        <dbReference type="ChEBI" id="CHEBI:49883"/>
        <label>2</label>
    </ligand>
</feature>
<keyword evidence="4 8" id="KW-0677">Repeat</keyword>
<evidence type="ECO:0000256" key="5">
    <source>
        <dbReference type="ARBA" id="ARBA00022982"/>
    </source>
</evidence>
<feature type="binding site" evidence="8">
    <location>
        <position position="369"/>
    </location>
    <ligand>
        <name>[4Fe-4S] cluster</name>
        <dbReference type="ChEBI" id="CHEBI:49883"/>
        <label>1</label>
    </ligand>
</feature>
<dbReference type="PROSITE" id="PS00198">
    <property type="entry name" value="4FE4S_FER_1"/>
    <property type="match status" value="1"/>
</dbReference>
<dbReference type="AlphaFoldDB" id="A0A096CNC5"/>
<keyword evidence="8" id="KW-1003">Cell membrane</keyword>
<dbReference type="InterPro" id="IPR017900">
    <property type="entry name" value="4Fe4S_Fe_S_CS"/>
</dbReference>
<dbReference type="Pfam" id="PF10531">
    <property type="entry name" value="SLBB"/>
    <property type="match status" value="1"/>
</dbReference>
<dbReference type="HOGENOM" id="CLU_010808_6_0_9"/>
<feature type="domain" description="4Fe-4S ferredoxin-type" evidence="9">
    <location>
        <begin position="393"/>
        <end position="421"/>
    </location>
</feature>
<dbReference type="InterPro" id="IPR011538">
    <property type="entry name" value="Nuo51_FMN-bd"/>
</dbReference>
<feature type="binding site" evidence="8">
    <location>
        <position position="405"/>
    </location>
    <ligand>
        <name>[4Fe-4S] cluster</name>
        <dbReference type="ChEBI" id="CHEBI:49883"/>
        <label>2</label>
    </ligand>
</feature>
<keyword evidence="11" id="KW-1185">Reference proteome</keyword>
<keyword evidence="8" id="KW-0472">Membrane</keyword>
<dbReference type="Pfam" id="PF01512">
    <property type="entry name" value="Complex1_51K"/>
    <property type="match status" value="1"/>
</dbReference>
<dbReference type="Gene3D" id="3.40.50.11540">
    <property type="entry name" value="NADH-ubiquinone oxidoreductase 51kDa subunit"/>
    <property type="match status" value="1"/>
</dbReference>
<dbReference type="PANTHER" id="PTHR43034">
    <property type="entry name" value="ION-TRANSLOCATING OXIDOREDUCTASE COMPLEX SUBUNIT C"/>
    <property type="match status" value="1"/>
</dbReference>
<evidence type="ECO:0000256" key="2">
    <source>
        <dbReference type="ARBA" id="ARBA00022485"/>
    </source>
</evidence>
<dbReference type="InterPro" id="IPR017896">
    <property type="entry name" value="4Fe4S_Fe-S-bd"/>
</dbReference>
<comment type="subunit">
    <text evidence="8">The complex is composed of six subunits: RnfA, RnfB, RnfC, RnfD, RnfE and RnfG.</text>
</comment>
<dbReference type="NCBIfam" id="NF003454">
    <property type="entry name" value="PRK05035.1"/>
    <property type="match status" value="1"/>
</dbReference>
<feature type="binding site" evidence="8">
    <location>
        <position position="363"/>
    </location>
    <ligand>
        <name>[4Fe-4S] cluster</name>
        <dbReference type="ChEBI" id="CHEBI:49883"/>
        <label>1</label>
    </ligand>
</feature>
<comment type="cofactor">
    <cofactor evidence="8">
        <name>[4Fe-4S] cluster</name>
        <dbReference type="ChEBI" id="CHEBI:49883"/>
    </cofactor>
    <text evidence="8">Binds 2 [4Fe-4S] clusters per subunit.</text>
</comment>
<name>A0A096CNC5_FLAPL</name>
<keyword evidence="1 8" id="KW-0813">Transport</keyword>
<proteinExistence type="inferred from homology"/>
<dbReference type="PROSITE" id="PS51379">
    <property type="entry name" value="4FE4S_FER_2"/>
    <property type="match status" value="2"/>
</dbReference>
<dbReference type="GO" id="GO:0009055">
    <property type="term" value="F:electron transfer activity"/>
    <property type="evidence" value="ECO:0007669"/>
    <property type="project" value="InterPro"/>
</dbReference>
<feature type="binding site" evidence="8">
    <location>
        <position position="412"/>
    </location>
    <ligand>
        <name>[4Fe-4S] cluster</name>
        <dbReference type="ChEBI" id="CHEBI:49883"/>
        <label>1</label>
    </ligand>
</feature>
<dbReference type="GO" id="GO:0022900">
    <property type="term" value="P:electron transport chain"/>
    <property type="evidence" value="ECO:0007669"/>
    <property type="project" value="UniProtKB-UniRule"/>
</dbReference>
<dbReference type="EMBL" id="ADLO01000045">
    <property type="protein sequence ID" value="KGF56277.1"/>
    <property type="molecule type" value="Genomic_DNA"/>
</dbReference>
<dbReference type="EC" id="7.-.-.-" evidence="8"/>
<sequence length="435" mass="46050">MRHLFWGGVHPAGRKELSRGAAPTPAPLPSQVVIPMVQHIGKPCTPLVKAGEPVKLGQKIGDAEGLSATIHASVSGTVAAVEPRPHPSGRAVLSVVIDNDYRDTPAQALEPHATHEGLSPNDILSIIREAGIVGMGGATFPTDIKAVTAQGRVDTILVNACECEPYITADDALLCSYPEQIFRGLAALDAALHPDRRVIAVEDNKSEAIAILRRHLPDWPGVELAVLPTRYPQGAEKQLIQAVTGRQVPPGHLPFSVGCAVFNAGTVAAVYRAVYEGKPVTKRIVTVTGEGVKEPKNLIVRIGTPFAQVIEAAGGLTEDACKVLSGGPMMGTAQGELAAPVLKGTNAVLCLTSANPTPERPVCIRCSKCVEVCPMHLQPLYLYRYEAAGNLDALQALHVTDCIECGCCSYTCPGQLPLTERFRAAKQALKEGIRP</sequence>
<dbReference type="HAMAP" id="MF_00461">
    <property type="entry name" value="RsxC_RnfC"/>
    <property type="match status" value="1"/>
</dbReference>
<evidence type="ECO:0000313" key="11">
    <source>
        <dbReference type="Proteomes" id="UP000029585"/>
    </source>
</evidence>
<reference evidence="10 11" key="1">
    <citation type="submission" date="2011-08" db="EMBL/GenBank/DDBJ databases">
        <title>The Genome Sequence of Clostridium orbiscindens 1_3_50AFAA.</title>
        <authorList>
            <consortium name="The Broad Institute Genome Sequencing Platform"/>
            <person name="Earl A."/>
            <person name="Ward D."/>
            <person name="Feldgarden M."/>
            <person name="Gevers D."/>
            <person name="Daigneault M."/>
            <person name="Strauss J."/>
            <person name="Allen-Vercoe E."/>
            <person name="Young S.K."/>
            <person name="Zeng Q."/>
            <person name="Gargeya S."/>
            <person name="Fitzgerald M."/>
            <person name="Haas B."/>
            <person name="Abouelleil A."/>
            <person name="Alvarado L."/>
            <person name="Arachchi H.M."/>
            <person name="Berlin A."/>
            <person name="Brown A."/>
            <person name="Chapman S.B."/>
            <person name="Chen Z."/>
            <person name="Dunbar C."/>
            <person name="Freedman E."/>
            <person name="Gearin G."/>
            <person name="Gellesch M."/>
            <person name="Goldberg J."/>
            <person name="Griggs A."/>
            <person name="Gujja S."/>
            <person name="Heiman D."/>
            <person name="Howarth C."/>
            <person name="Larson L."/>
            <person name="Lui A."/>
            <person name="MacDonald P.J.P."/>
            <person name="Montmayeur A."/>
            <person name="Murphy C."/>
            <person name="Neiman D."/>
            <person name="Pearson M."/>
            <person name="Priest M."/>
            <person name="Roberts A."/>
            <person name="Saif S."/>
            <person name="Shea T."/>
            <person name="Shenoy N."/>
            <person name="Sisk P."/>
            <person name="Stolte C."/>
            <person name="Sykes S."/>
            <person name="Wortman J."/>
            <person name="Nusbaum C."/>
            <person name="Birren B."/>
        </authorList>
    </citation>
    <scope>NUCLEOTIDE SEQUENCE [LARGE SCALE GENOMIC DNA]</scope>
    <source>
        <strain evidence="10 11">1_3_50AFAA</strain>
    </source>
</reference>
<dbReference type="Pfam" id="PF13237">
    <property type="entry name" value="Fer4_10"/>
    <property type="match status" value="1"/>
</dbReference>
<feature type="binding site" evidence="8">
    <location>
        <position position="366"/>
    </location>
    <ligand>
        <name>[4Fe-4S] cluster</name>
        <dbReference type="ChEBI" id="CHEBI:49883"/>
        <label>1</label>
    </ligand>
</feature>
<dbReference type="NCBIfam" id="TIGR01945">
    <property type="entry name" value="rnfC"/>
    <property type="match status" value="1"/>
</dbReference>
<evidence type="ECO:0000313" key="10">
    <source>
        <dbReference type="EMBL" id="KGF56277.1"/>
    </source>
</evidence>
<dbReference type="GO" id="GO:0005886">
    <property type="term" value="C:plasma membrane"/>
    <property type="evidence" value="ECO:0007669"/>
    <property type="project" value="UniProtKB-SubCell"/>
</dbReference>
<dbReference type="GO" id="GO:0051539">
    <property type="term" value="F:4 iron, 4 sulfur cluster binding"/>
    <property type="evidence" value="ECO:0007669"/>
    <property type="project" value="UniProtKB-KW"/>
</dbReference>
<keyword evidence="2 8" id="KW-0004">4Fe-4S</keyword>
<comment type="caution">
    <text evidence="10">The sequence shown here is derived from an EMBL/GenBank/DDBJ whole genome shotgun (WGS) entry which is preliminary data.</text>
</comment>
<keyword evidence="7 8" id="KW-0411">Iron-sulfur</keyword>
<comment type="subcellular location">
    <subcellularLocation>
        <location evidence="8">Cell membrane</location>
        <topology evidence="8">Peripheral membrane protein</topology>
    </subcellularLocation>
</comment>
<gene>
    <name evidence="8" type="primary">rnfC</name>
    <name evidence="10" type="ORF">HMPREF9460_01192</name>
</gene>
<feature type="domain" description="4Fe-4S ferredoxin-type" evidence="9">
    <location>
        <begin position="354"/>
        <end position="383"/>
    </location>
</feature>
<keyword evidence="8" id="KW-1278">Translocase</keyword>
<protein>
    <recommendedName>
        <fullName evidence="8">Ion-translocating oxidoreductase complex subunit C</fullName>
        <ecNumber evidence="8">7.-.-.-</ecNumber>
    </recommendedName>
    <alternativeName>
        <fullName evidence="8">Rnf electron transport complex subunit C</fullName>
    </alternativeName>
</protein>
<dbReference type="InterPro" id="IPR026902">
    <property type="entry name" value="RnfC_N"/>
</dbReference>
<dbReference type="PATRIC" id="fig|742738.3.peg.1236"/>
<dbReference type="PANTHER" id="PTHR43034:SF2">
    <property type="entry name" value="ION-TRANSLOCATING OXIDOREDUCTASE COMPLEX SUBUNIT C"/>
    <property type="match status" value="1"/>
</dbReference>
<feature type="binding site" evidence="8">
    <location>
        <position position="402"/>
    </location>
    <ligand>
        <name>[4Fe-4S] cluster</name>
        <dbReference type="ChEBI" id="CHEBI:49883"/>
        <label>2</label>
    </ligand>
</feature>
<evidence type="ECO:0000259" key="9">
    <source>
        <dbReference type="PROSITE" id="PS51379"/>
    </source>
</evidence>
<evidence type="ECO:0000256" key="1">
    <source>
        <dbReference type="ARBA" id="ARBA00022448"/>
    </source>
</evidence>
<dbReference type="eggNOG" id="COG4656">
    <property type="taxonomic scope" value="Bacteria"/>
</dbReference>
<organism evidence="10 11">
    <name type="scientific">Flavonifractor plautii 1_3_50AFAA</name>
    <dbReference type="NCBI Taxonomy" id="742738"/>
    <lineage>
        <taxon>Bacteria</taxon>
        <taxon>Bacillati</taxon>
        <taxon>Bacillota</taxon>
        <taxon>Clostridia</taxon>
        <taxon>Eubacteriales</taxon>
        <taxon>Oscillospiraceae</taxon>
        <taxon>Flavonifractor</taxon>
    </lineage>
</organism>
<comment type="function">
    <text evidence="8">Part of a membrane-bound complex that couples electron transfer with translocation of ions across the membrane.</text>
</comment>
<keyword evidence="6 8" id="KW-0408">Iron</keyword>
<dbReference type="SUPFAM" id="SSF142019">
    <property type="entry name" value="Nqo1 FMN-binding domain-like"/>
    <property type="match status" value="1"/>
</dbReference>
<dbReference type="GO" id="GO:0046872">
    <property type="term" value="F:metal ion binding"/>
    <property type="evidence" value="ECO:0007669"/>
    <property type="project" value="UniProtKB-KW"/>
</dbReference>
<feature type="binding site" evidence="8">
    <location>
        <position position="408"/>
    </location>
    <ligand>
        <name>[4Fe-4S] cluster</name>
        <dbReference type="ChEBI" id="CHEBI:49883"/>
        <label>2</label>
    </ligand>
</feature>
<dbReference type="InterPro" id="IPR019554">
    <property type="entry name" value="Soluble_ligand-bd"/>
</dbReference>
<dbReference type="Gene3D" id="3.30.70.20">
    <property type="match status" value="1"/>
</dbReference>
<dbReference type="SUPFAM" id="SSF46548">
    <property type="entry name" value="alpha-helical ferredoxin"/>
    <property type="match status" value="1"/>
</dbReference>